<dbReference type="SMART" id="SM00393">
    <property type="entry name" value="R3H"/>
    <property type="match status" value="1"/>
</dbReference>
<evidence type="ECO:0000256" key="1">
    <source>
        <dbReference type="ARBA" id="ARBA00022553"/>
    </source>
</evidence>
<dbReference type="PANTHER" id="PTHR15672:SF25">
    <property type="entry name" value="OS01G0100600 PROTEIN"/>
    <property type="match status" value="1"/>
</dbReference>
<dbReference type="PANTHER" id="PTHR15672">
    <property type="entry name" value="CAMP-REGULATED PHOSPHOPROTEIN 21 RELATED R3H DOMAIN CONTAINING PROTEIN"/>
    <property type="match status" value="1"/>
</dbReference>
<dbReference type="GO" id="GO:0003676">
    <property type="term" value="F:nucleic acid binding"/>
    <property type="evidence" value="ECO:0007669"/>
    <property type="project" value="UniProtKB-UniRule"/>
</dbReference>
<evidence type="ECO:0000259" key="3">
    <source>
        <dbReference type="PROSITE" id="PS51061"/>
    </source>
</evidence>
<dbReference type="Pfam" id="PF12752">
    <property type="entry name" value="SUZ"/>
    <property type="match status" value="1"/>
</dbReference>
<feature type="domain" description="R3H" evidence="3">
    <location>
        <begin position="23"/>
        <end position="88"/>
    </location>
</feature>
<dbReference type="SUPFAM" id="SSF82708">
    <property type="entry name" value="R3H domain"/>
    <property type="match status" value="1"/>
</dbReference>
<dbReference type="CDD" id="cd02642">
    <property type="entry name" value="R3H_encore_like"/>
    <property type="match status" value="1"/>
</dbReference>
<name>A0A7C9EVW2_OPUST</name>
<organism evidence="4">
    <name type="scientific">Opuntia streptacantha</name>
    <name type="common">Prickly pear cactus</name>
    <name type="synonym">Opuntia cardona</name>
    <dbReference type="NCBI Taxonomy" id="393608"/>
    <lineage>
        <taxon>Eukaryota</taxon>
        <taxon>Viridiplantae</taxon>
        <taxon>Streptophyta</taxon>
        <taxon>Embryophyta</taxon>
        <taxon>Tracheophyta</taxon>
        <taxon>Spermatophyta</taxon>
        <taxon>Magnoliopsida</taxon>
        <taxon>eudicotyledons</taxon>
        <taxon>Gunneridae</taxon>
        <taxon>Pentapetalae</taxon>
        <taxon>Caryophyllales</taxon>
        <taxon>Cactineae</taxon>
        <taxon>Cactaceae</taxon>
        <taxon>Opuntioideae</taxon>
        <taxon>Opuntia</taxon>
    </lineage>
</organism>
<sequence length="316" mass="35223">MSITQFAMVEELASLIKDNFSSRHLVLAVEGALVNYLQDDSSPDGILELEPMSSYNRLILHRLADIFGFAHESVGEGDDRHLVLQRCAETSIPSILVSDILWQHDACESPSVPYQLLRRDETSTVLKMDMASSPNFLEREAAYLAARERIFGIEELELKEATRQKPRHDPVVARRMIAHALGQRITQNSQVKDNDGGPSHRPTDVSDIERKIRVNLDLHQENSPDSSSYRDKNVRAFRGEASARDEKLSQRASDTKASSSSSRPGGRDALGVSKMRMREENLGAAKRIFAHALGIPASKEAAPIPRCREVKTSIPE</sequence>
<dbReference type="EMBL" id="GISG01271797">
    <property type="protein sequence ID" value="MBA4676543.1"/>
    <property type="molecule type" value="Transcribed_RNA"/>
</dbReference>
<evidence type="ECO:0000313" key="4">
    <source>
        <dbReference type="EMBL" id="MBA4676543.1"/>
    </source>
</evidence>
<dbReference type="Pfam" id="PF01424">
    <property type="entry name" value="R3H"/>
    <property type="match status" value="1"/>
</dbReference>
<dbReference type="InterPro" id="IPR051937">
    <property type="entry name" value="R3H_domain_containing"/>
</dbReference>
<dbReference type="Gene3D" id="3.30.1370.50">
    <property type="entry name" value="R3H-like domain"/>
    <property type="match status" value="1"/>
</dbReference>
<evidence type="ECO:0000256" key="2">
    <source>
        <dbReference type="SAM" id="MobiDB-lite"/>
    </source>
</evidence>
<reference evidence="4" key="2">
    <citation type="submission" date="2020-07" db="EMBL/GenBank/DDBJ databases">
        <authorList>
            <person name="Vera ALvarez R."/>
            <person name="Arias-Moreno D.M."/>
            <person name="Jimenez-Jacinto V."/>
            <person name="Jimenez-Bremont J.F."/>
            <person name="Swaminathan K."/>
            <person name="Moose S.P."/>
            <person name="Guerrero-Gonzalez M.L."/>
            <person name="Marino-Ramirez L."/>
            <person name="Landsman D."/>
            <person name="Rodriguez-Kessler M."/>
            <person name="Delgado-Sanchez P."/>
        </authorList>
    </citation>
    <scope>NUCLEOTIDE SEQUENCE</scope>
    <source>
        <tissue evidence="4">Cladode</tissue>
    </source>
</reference>
<dbReference type="InterPro" id="IPR024771">
    <property type="entry name" value="SUZ"/>
</dbReference>
<dbReference type="AlphaFoldDB" id="A0A7C9EVW2"/>
<accession>A0A7C9EVW2</accession>
<protein>
    <recommendedName>
        <fullName evidence="3">R3H domain-containing protein</fullName>
    </recommendedName>
</protein>
<feature type="region of interest" description="Disordered" evidence="2">
    <location>
        <begin position="182"/>
        <end position="208"/>
    </location>
</feature>
<keyword evidence="1" id="KW-0597">Phosphoprotein</keyword>
<reference evidence="4" key="1">
    <citation type="journal article" date="2013" name="J. Plant Res.">
        <title>Effect of fungi and light on seed germination of three Opuntia species from semiarid lands of central Mexico.</title>
        <authorList>
            <person name="Delgado-Sanchez P."/>
            <person name="Jimenez-Bremont J.F."/>
            <person name="Guerrero-Gonzalez Mde L."/>
            <person name="Flores J."/>
        </authorList>
    </citation>
    <scope>NUCLEOTIDE SEQUENCE</scope>
    <source>
        <tissue evidence="4">Cladode</tissue>
    </source>
</reference>
<dbReference type="InterPro" id="IPR036867">
    <property type="entry name" value="R3H_dom_sf"/>
</dbReference>
<feature type="region of interest" description="Disordered" evidence="2">
    <location>
        <begin position="239"/>
        <end position="274"/>
    </location>
</feature>
<feature type="compositionally biased region" description="Basic and acidic residues" evidence="2">
    <location>
        <begin position="239"/>
        <end position="249"/>
    </location>
</feature>
<dbReference type="InterPro" id="IPR001374">
    <property type="entry name" value="R3H_dom"/>
</dbReference>
<dbReference type="PROSITE" id="PS51061">
    <property type="entry name" value="R3H"/>
    <property type="match status" value="1"/>
</dbReference>
<proteinExistence type="predicted"/>